<evidence type="ECO:0000313" key="2">
    <source>
        <dbReference type="EMBL" id="RZS74732.1"/>
    </source>
</evidence>
<keyword evidence="1" id="KW-0732">Signal</keyword>
<gene>
    <name evidence="2" type="ORF">EV199_0583</name>
</gene>
<protein>
    <submittedName>
        <fullName evidence="2">Uncharacterized protein</fullName>
    </submittedName>
</protein>
<evidence type="ECO:0000313" key="3">
    <source>
        <dbReference type="Proteomes" id="UP000293874"/>
    </source>
</evidence>
<feature type="signal peptide" evidence="1">
    <location>
        <begin position="1"/>
        <end position="23"/>
    </location>
</feature>
<reference evidence="2 3" key="1">
    <citation type="submission" date="2019-02" db="EMBL/GenBank/DDBJ databases">
        <title>Genomic Encyclopedia of Type Strains, Phase IV (KMG-IV): sequencing the most valuable type-strain genomes for metagenomic binning, comparative biology and taxonomic classification.</title>
        <authorList>
            <person name="Goeker M."/>
        </authorList>
    </citation>
    <scope>NUCLEOTIDE SEQUENCE [LARGE SCALE GENOMIC DNA]</scope>
    <source>
        <strain evidence="2 3">DSM 18116</strain>
    </source>
</reference>
<proteinExistence type="predicted"/>
<name>A0A4Q7N0P3_9BACT</name>
<sequence>MIMPIKKIEMVIVCFLLFSVAMAQSDQQSAKKTLTRQLVRSMTEACNQLSDSCRSAIVVLKFHLSQQGTKVDSVSIASNNNALLPVIDRKRLTAVDINWQLLLKSPVELDIFTMVQPVVLTGFAEECGPAVIALKDLTPVWELLGSESRSINKSHFLLEMAEIKYSKPVRKRTFL</sequence>
<dbReference type="Proteomes" id="UP000293874">
    <property type="component" value="Unassembled WGS sequence"/>
</dbReference>
<feature type="chain" id="PRO_5020689453" evidence="1">
    <location>
        <begin position="24"/>
        <end position="175"/>
    </location>
</feature>
<keyword evidence="3" id="KW-1185">Reference proteome</keyword>
<accession>A0A4Q7N0P3</accession>
<dbReference type="EMBL" id="SGXA01000001">
    <property type="protein sequence ID" value="RZS74732.1"/>
    <property type="molecule type" value="Genomic_DNA"/>
</dbReference>
<comment type="caution">
    <text evidence="2">The sequence shown here is derived from an EMBL/GenBank/DDBJ whole genome shotgun (WGS) entry which is preliminary data.</text>
</comment>
<evidence type="ECO:0000256" key="1">
    <source>
        <dbReference type="SAM" id="SignalP"/>
    </source>
</evidence>
<dbReference type="AlphaFoldDB" id="A0A4Q7N0P3"/>
<organism evidence="2 3">
    <name type="scientific">Pseudobacter ginsenosidimutans</name>
    <dbReference type="NCBI Taxonomy" id="661488"/>
    <lineage>
        <taxon>Bacteria</taxon>
        <taxon>Pseudomonadati</taxon>
        <taxon>Bacteroidota</taxon>
        <taxon>Chitinophagia</taxon>
        <taxon>Chitinophagales</taxon>
        <taxon>Chitinophagaceae</taxon>
        <taxon>Pseudobacter</taxon>
    </lineage>
</organism>